<evidence type="ECO:0000313" key="13">
    <source>
        <dbReference type="WBParaSite" id="PSU_v2.g21387.t1"/>
    </source>
</evidence>
<dbReference type="Gene3D" id="1.10.1070.20">
    <property type="match status" value="1"/>
</dbReference>
<reference evidence="13" key="1">
    <citation type="submission" date="2022-11" db="UniProtKB">
        <authorList>
            <consortium name="WormBaseParasite"/>
        </authorList>
    </citation>
    <scope>IDENTIFICATION</scope>
</reference>
<keyword evidence="7 9" id="KW-0067">ATP-binding</keyword>
<feature type="region of interest" description="Disordered" evidence="10">
    <location>
        <begin position="400"/>
        <end position="466"/>
    </location>
</feature>
<evidence type="ECO:0000313" key="12">
    <source>
        <dbReference type="Proteomes" id="UP000887577"/>
    </source>
</evidence>
<feature type="compositionally biased region" description="Polar residues" evidence="10">
    <location>
        <begin position="448"/>
        <end position="460"/>
    </location>
</feature>
<dbReference type="AlphaFoldDB" id="A0A914YPL0"/>
<evidence type="ECO:0000256" key="7">
    <source>
        <dbReference type="ARBA" id="ARBA00022840"/>
    </source>
</evidence>
<keyword evidence="6 9" id="KW-0418">Kinase</keyword>
<evidence type="ECO:0000256" key="5">
    <source>
        <dbReference type="ARBA" id="ARBA00022741"/>
    </source>
</evidence>
<dbReference type="Pfam" id="PF00454">
    <property type="entry name" value="PI3_PI4_kinase"/>
    <property type="match status" value="1"/>
</dbReference>
<dbReference type="GO" id="GO:0005765">
    <property type="term" value="C:lysosomal membrane"/>
    <property type="evidence" value="ECO:0007669"/>
    <property type="project" value="TreeGrafter"/>
</dbReference>
<dbReference type="GO" id="GO:0046854">
    <property type="term" value="P:phosphatidylinositol phosphate biosynthetic process"/>
    <property type="evidence" value="ECO:0007669"/>
    <property type="project" value="UniProtKB-UniRule"/>
</dbReference>
<keyword evidence="5 9" id="KW-0547">Nucleotide-binding</keyword>
<dbReference type="GO" id="GO:0007032">
    <property type="term" value="P:endosome organization"/>
    <property type="evidence" value="ECO:0007669"/>
    <property type="project" value="TreeGrafter"/>
</dbReference>
<dbReference type="GO" id="GO:0005524">
    <property type="term" value="F:ATP binding"/>
    <property type="evidence" value="ECO:0007669"/>
    <property type="project" value="UniProtKB-UniRule"/>
</dbReference>
<comment type="catalytic activity">
    <reaction evidence="9">
        <text>a 1,2-diacyl-sn-glycero-3-phospho-(1D-myo-inositol) + ATP = a 1,2-diacyl-sn-glycero-3-phospho-(1D-myo-inositol 4-phosphate) + ADP + H(+)</text>
        <dbReference type="Rhea" id="RHEA:19877"/>
        <dbReference type="ChEBI" id="CHEBI:15378"/>
        <dbReference type="ChEBI" id="CHEBI:30616"/>
        <dbReference type="ChEBI" id="CHEBI:57880"/>
        <dbReference type="ChEBI" id="CHEBI:58178"/>
        <dbReference type="ChEBI" id="CHEBI:456216"/>
        <dbReference type="EC" id="2.7.1.67"/>
    </reaction>
</comment>
<dbReference type="PANTHER" id="PTHR12865">
    <property type="entry name" value="PHOSPHATIDYLINOSITOL 4-KINASE TYPE-II"/>
    <property type="match status" value="1"/>
</dbReference>
<keyword evidence="8 9" id="KW-0472">Membrane</keyword>
<evidence type="ECO:0000256" key="1">
    <source>
        <dbReference type="ARBA" id="ARBA00004236"/>
    </source>
</evidence>
<evidence type="ECO:0000256" key="3">
    <source>
        <dbReference type="ARBA" id="ARBA00022475"/>
    </source>
</evidence>
<dbReference type="InterPro" id="IPR039756">
    <property type="entry name" value="Lsb6/PI4K2"/>
</dbReference>
<organism evidence="12 13">
    <name type="scientific">Panagrolaimus superbus</name>
    <dbReference type="NCBI Taxonomy" id="310955"/>
    <lineage>
        <taxon>Eukaryota</taxon>
        <taxon>Metazoa</taxon>
        <taxon>Ecdysozoa</taxon>
        <taxon>Nematoda</taxon>
        <taxon>Chromadorea</taxon>
        <taxon>Rhabditida</taxon>
        <taxon>Tylenchina</taxon>
        <taxon>Panagrolaimomorpha</taxon>
        <taxon>Panagrolaimoidea</taxon>
        <taxon>Panagrolaimidae</taxon>
        <taxon>Panagrolaimus</taxon>
    </lineage>
</organism>
<evidence type="ECO:0000256" key="6">
    <source>
        <dbReference type="ARBA" id="ARBA00022777"/>
    </source>
</evidence>
<dbReference type="GO" id="GO:0007030">
    <property type="term" value="P:Golgi organization"/>
    <property type="evidence" value="ECO:0007669"/>
    <property type="project" value="TreeGrafter"/>
</dbReference>
<evidence type="ECO:0000256" key="4">
    <source>
        <dbReference type="ARBA" id="ARBA00022679"/>
    </source>
</evidence>
<evidence type="ECO:0000256" key="8">
    <source>
        <dbReference type="ARBA" id="ARBA00023136"/>
    </source>
</evidence>
<sequence>MLSQILPHSSARFTSVSRSLVYVFNGYLSEAGASLVDQKLGLNVVPKTAVVAFAAPTFNYSAFDRAKARTKERIRSRYPDLGRRFRRVGLPPKKGSFQMFVSGYKDAIYWLREWDLYPEQAMPPTTQHDFQLQFERMIILDYIIRNTDRGNDNWLIKYEHATEDANEIENLIDLVDPVEKLPENVETTENKEVTEDVLVDFSDTPTVVNELPAPAIVETTTIPPSPIEIREVTQNLSISHISSASEINAEPNNWENVKMPTVSIAAIDNGLAFPFKHPDEWRAYPYRWATLPNARLPFSDETIEKILPLLDDTDFVRELGNDLKRIFEVYFFTADPGFDKKLFAKQLSVMRGQIFNLREALRTRKSPAQLVLMPSQYMIEVKQKKRRRATTNRMVTRVTVPPPFTSAEESQSGLSDSAIGASEPGPSSSSGITPAPQVVDEENDPKSWHNNFKQKVQTRSPFFRMW</sequence>
<evidence type="ECO:0000256" key="9">
    <source>
        <dbReference type="RuleBase" id="RU367084"/>
    </source>
</evidence>
<dbReference type="GO" id="GO:0005768">
    <property type="term" value="C:endosome"/>
    <property type="evidence" value="ECO:0007669"/>
    <property type="project" value="TreeGrafter"/>
</dbReference>
<comment type="similarity">
    <text evidence="2 9">Belongs to the PI3/PI4-kinase family. Type II PI4K subfamily.</text>
</comment>
<dbReference type="GO" id="GO:0005886">
    <property type="term" value="C:plasma membrane"/>
    <property type="evidence" value="ECO:0007669"/>
    <property type="project" value="UniProtKB-SubCell"/>
</dbReference>
<dbReference type="EC" id="2.7.1.67" evidence="9"/>
<evidence type="ECO:0000256" key="10">
    <source>
        <dbReference type="SAM" id="MobiDB-lite"/>
    </source>
</evidence>
<name>A0A914YPL0_9BILA</name>
<feature type="domain" description="PI3K/PI4K catalytic" evidence="11">
    <location>
        <begin position="1"/>
        <end position="380"/>
    </location>
</feature>
<dbReference type="Proteomes" id="UP000887577">
    <property type="component" value="Unplaced"/>
</dbReference>
<dbReference type="GO" id="GO:0005802">
    <property type="term" value="C:trans-Golgi network"/>
    <property type="evidence" value="ECO:0007669"/>
    <property type="project" value="TreeGrafter"/>
</dbReference>
<evidence type="ECO:0000256" key="2">
    <source>
        <dbReference type="ARBA" id="ARBA00008941"/>
    </source>
</evidence>
<comment type="subcellular location">
    <subcellularLocation>
        <location evidence="1">Cell membrane</location>
    </subcellularLocation>
    <subcellularLocation>
        <location evidence="9">Membrane</location>
        <topology evidence="9">Peripheral membrane protein</topology>
    </subcellularLocation>
</comment>
<protein>
    <recommendedName>
        <fullName evidence="9">Phosphatidylinositol 4-kinase type 2</fullName>
        <ecNumber evidence="9">2.7.1.67</ecNumber>
    </recommendedName>
</protein>
<evidence type="ECO:0000259" key="11">
    <source>
        <dbReference type="PROSITE" id="PS50290"/>
    </source>
</evidence>
<accession>A0A914YPL0</accession>
<dbReference type="WBParaSite" id="PSU_v2.g21387.t1">
    <property type="protein sequence ID" value="PSU_v2.g21387.t1"/>
    <property type="gene ID" value="PSU_v2.g21387"/>
</dbReference>
<keyword evidence="12" id="KW-1185">Reference proteome</keyword>
<dbReference type="PANTHER" id="PTHR12865:SF1">
    <property type="entry name" value="PHOSPHATIDYLINOSITOL 4-KINASE TYPE 2"/>
    <property type="match status" value="1"/>
</dbReference>
<feature type="compositionally biased region" description="Low complexity" evidence="10">
    <location>
        <begin position="417"/>
        <end position="436"/>
    </location>
</feature>
<dbReference type="PROSITE" id="PS50290">
    <property type="entry name" value="PI3_4_KINASE_3"/>
    <property type="match status" value="1"/>
</dbReference>
<dbReference type="GO" id="GO:0004430">
    <property type="term" value="F:1-phosphatidylinositol 4-kinase activity"/>
    <property type="evidence" value="ECO:0007669"/>
    <property type="project" value="UniProtKB-UniRule"/>
</dbReference>
<proteinExistence type="inferred from homology"/>
<dbReference type="InterPro" id="IPR000403">
    <property type="entry name" value="PI3/4_kinase_cat_dom"/>
</dbReference>
<keyword evidence="4 9" id="KW-0808">Transferase</keyword>
<keyword evidence="3" id="KW-1003">Cell membrane</keyword>